<comment type="caution">
    <text evidence="2">The sequence shown here is derived from an EMBL/GenBank/DDBJ whole genome shotgun (WGS) entry which is preliminary data.</text>
</comment>
<proteinExistence type="predicted"/>
<sequence length="66" mass="7713">MNGFYTIFKVLIFTLSKTLCLFIQVYFSSPKSAKYRTYCQFGFIFYIPYVSILISNNKEGDTVDIN</sequence>
<keyword evidence="1" id="KW-0812">Transmembrane</keyword>
<evidence type="ECO:0000313" key="3">
    <source>
        <dbReference type="Proteomes" id="UP000276133"/>
    </source>
</evidence>
<accession>A0A3M7Q3A7</accession>
<evidence type="ECO:0000256" key="1">
    <source>
        <dbReference type="SAM" id="Phobius"/>
    </source>
</evidence>
<reference evidence="2 3" key="1">
    <citation type="journal article" date="2018" name="Sci. Rep.">
        <title>Genomic signatures of local adaptation to the degree of environmental predictability in rotifers.</title>
        <authorList>
            <person name="Franch-Gras L."/>
            <person name="Hahn C."/>
            <person name="Garcia-Roger E.M."/>
            <person name="Carmona M.J."/>
            <person name="Serra M."/>
            <person name="Gomez A."/>
        </authorList>
    </citation>
    <scope>NUCLEOTIDE SEQUENCE [LARGE SCALE GENOMIC DNA]</scope>
    <source>
        <strain evidence="2">HYR1</strain>
    </source>
</reference>
<dbReference type="EMBL" id="REGN01007727">
    <property type="protein sequence ID" value="RNA05431.1"/>
    <property type="molecule type" value="Genomic_DNA"/>
</dbReference>
<name>A0A3M7Q3A7_BRAPC</name>
<evidence type="ECO:0000313" key="2">
    <source>
        <dbReference type="EMBL" id="RNA05431.1"/>
    </source>
</evidence>
<dbReference type="AlphaFoldDB" id="A0A3M7Q3A7"/>
<dbReference type="Proteomes" id="UP000276133">
    <property type="component" value="Unassembled WGS sequence"/>
</dbReference>
<keyword evidence="1" id="KW-0472">Membrane</keyword>
<keyword evidence="3" id="KW-1185">Reference proteome</keyword>
<feature type="transmembrane region" description="Helical" evidence="1">
    <location>
        <begin position="6"/>
        <end position="27"/>
    </location>
</feature>
<organism evidence="2 3">
    <name type="scientific">Brachionus plicatilis</name>
    <name type="common">Marine rotifer</name>
    <name type="synonym">Brachionus muelleri</name>
    <dbReference type="NCBI Taxonomy" id="10195"/>
    <lineage>
        <taxon>Eukaryota</taxon>
        <taxon>Metazoa</taxon>
        <taxon>Spiralia</taxon>
        <taxon>Gnathifera</taxon>
        <taxon>Rotifera</taxon>
        <taxon>Eurotatoria</taxon>
        <taxon>Monogononta</taxon>
        <taxon>Pseudotrocha</taxon>
        <taxon>Ploima</taxon>
        <taxon>Brachionidae</taxon>
        <taxon>Brachionus</taxon>
    </lineage>
</organism>
<protein>
    <submittedName>
        <fullName evidence="2">Uncharacterized protein</fullName>
    </submittedName>
</protein>
<gene>
    <name evidence="2" type="ORF">BpHYR1_020479</name>
</gene>
<keyword evidence="1" id="KW-1133">Transmembrane helix</keyword>